<reference evidence="1 2" key="1">
    <citation type="journal article" date="2016" name="Genome Announc.">
        <title>Complete Genome and Plasmid Sequences for Rhodococcus fascians D188 and Draft Sequences for Rhodococcus Isolates PBTS 1 and PBTS 2.</title>
        <authorList>
            <person name="Stamler R.A."/>
            <person name="Vereecke D."/>
            <person name="Zhang Y."/>
            <person name="Schilkey F."/>
            <person name="Devitt N."/>
            <person name="Randall J.J."/>
        </authorList>
    </citation>
    <scope>NUCLEOTIDE SEQUENCE [LARGE SCALE GENOMIC DNA]</scope>
    <source>
        <strain evidence="1 2">PBTS2</strain>
    </source>
</reference>
<dbReference type="KEGG" id="rhs:A3Q41_00642"/>
<proteinExistence type="predicted"/>
<evidence type="ECO:0000313" key="2">
    <source>
        <dbReference type="Proteomes" id="UP000076038"/>
    </source>
</evidence>
<name>A0A143QFW7_RHOFA</name>
<keyword evidence="2" id="KW-1185">Reference proteome</keyword>
<organism evidence="1 2">
    <name type="scientific">Rhodococcoides fascians</name>
    <name type="common">Rhodococcus fascians</name>
    <dbReference type="NCBI Taxonomy" id="1828"/>
    <lineage>
        <taxon>Bacteria</taxon>
        <taxon>Bacillati</taxon>
        <taxon>Actinomycetota</taxon>
        <taxon>Actinomycetes</taxon>
        <taxon>Mycobacteriales</taxon>
        <taxon>Nocardiaceae</taxon>
        <taxon>Rhodococcoides</taxon>
    </lineage>
</organism>
<gene>
    <name evidence="1" type="ORF">A3Q41_00642</name>
</gene>
<evidence type="ECO:0000313" key="1">
    <source>
        <dbReference type="EMBL" id="AMY21960.1"/>
    </source>
</evidence>
<dbReference type="PATRIC" id="fig|1653479.3.peg.656"/>
<reference evidence="2" key="2">
    <citation type="submission" date="2016-04" db="EMBL/GenBank/DDBJ databases">
        <title>Complete Genome and Plasmid Sequences for Rhodococcus fascians D188 and Draft Sequences for Rhodococcus spp. Isolates PBTS 1 and PBTS 2.</title>
        <authorList>
            <person name="Stamer R."/>
            <person name="Vereecke D."/>
            <person name="Zhang Y."/>
            <person name="Schilkey F."/>
            <person name="Devitt N."/>
            <person name="Randall J."/>
        </authorList>
    </citation>
    <scope>NUCLEOTIDE SEQUENCE [LARGE SCALE GENOMIC DNA]</scope>
    <source>
        <strain evidence="2">PBTS2</strain>
    </source>
</reference>
<dbReference type="Proteomes" id="UP000076038">
    <property type="component" value="Chromosome"/>
</dbReference>
<dbReference type="AlphaFoldDB" id="A0A143QFW7"/>
<dbReference type="EMBL" id="CP015220">
    <property type="protein sequence ID" value="AMY21960.1"/>
    <property type="molecule type" value="Genomic_DNA"/>
</dbReference>
<protein>
    <submittedName>
        <fullName evidence="1">Uncharacterized protein</fullName>
    </submittedName>
</protein>
<accession>A0A143QFW7</accession>
<sequence length="31" mass="3131">MEFLSLLLQLLAVGSSEGTGSVVNIPGTLPS</sequence>